<dbReference type="InParanoid" id="A0A6P8R4D2"/>
<dbReference type="GO" id="GO:0005814">
    <property type="term" value="C:centriole"/>
    <property type="evidence" value="ECO:0007669"/>
    <property type="project" value="TreeGrafter"/>
</dbReference>
<dbReference type="FunCoup" id="A0A6P8R4D2">
    <property type="interactions" value="209"/>
</dbReference>
<dbReference type="GO" id="GO:0036064">
    <property type="term" value="C:ciliary basal body"/>
    <property type="evidence" value="ECO:0007669"/>
    <property type="project" value="TreeGrafter"/>
</dbReference>
<gene>
    <name evidence="3" type="primary">CCSAP</name>
</gene>
<dbReference type="OrthoDB" id="6616361at2759"/>
<dbReference type="Proteomes" id="UP000515159">
    <property type="component" value="Chromosome 3"/>
</dbReference>
<proteinExistence type="predicted"/>
<reference evidence="3" key="1">
    <citation type="submission" date="2025-08" db="UniProtKB">
        <authorList>
            <consortium name="RefSeq"/>
        </authorList>
    </citation>
    <scope>IDENTIFICATION</scope>
</reference>
<dbReference type="InterPro" id="IPR029774">
    <property type="entry name" value="CSAP"/>
</dbReference>
<sequence length="249" mass="29094">MHCKTFRSEYMKRFKDPHWEAHWQRYEELLRYRRGRRLREHEHCPWVWEGWEEVSDSSSCSSTSCICSSKQLPEPDHLPSGLLADAEQQNNKAGASIENTRKPDIIERPQTLENVMEKYDEEKAEEQAKVNERTRRAFPSTIGRKSVKNFQKKGSSKEIRYPFALYACGEKMMATASQKTHNVCAPASASEIHESALRAKNRRQKDKRKQMLQKQRACSAELESALRKPPPADNPWLTEYMRCYSARAR</sequence>
<name>A0A6P8R4D2_GEOSA</name>
<evidence type="ECO:0000313" key="2">
    <source>
        <dbReference type="Proteomes" id="UP000515159"/>
    </source>
</evidence>
<dbReference type="GO" id="GO:0035869">
    <property type="term" value="C:ciliary transition zone"/>
    <property type="evidence" value="ECO:0007669"/>
    <property type="project" value="TreeGrafter"/>
</dbReference>
<feature type="compositionally biased region" description="Basic residues" evidence="1">
    <location>
        <begin position="199"/>
        <end position="211"/>
    </location>
</feature>
<dbReference type="Pfam" id="PF15748">
    <property type="entry name" value="CCSAP"/>
    <property type="match status" value="1"/>
</dbReference>
<organism evidence="2 3">
    <name type="scientific">Geotrypetes seraphini</name>
    <name type="common">Gaboon caecilian</name>
    <name type="synonym">Caecilia seraphini</name>
    <dbReference type="NCBI Taxonomy" id="260995"/>
    <lineage>
        <taxon>Eukaryota</taxon>
        <taxon>Metazoa</taxon>
        <taxon>Chordata</taxon>
        <taxon>Craniata</taxon>
        <taxon>Vertebrata</taxon>
        <taxon>Euteleostomi</taxon>
        <taxon>Amphibia</taxon>
        <taxon>Gymnophiona</taxon>
        <taxon>Geotrypetes</taxon>
    </lineage>
</organism>
<evidence type="ECO:0000256" key="1">
    <source>
        <dbReference type="SAM" id="MobiDB-lite"/>
    </source>
</evidence>
<evidence type="ECO:0000313" key="3">
    <source>
        <dbReference type="RefSeq" id="XP_033794873.1"/>
    </source>
</evidence>
<dbReference type="GeneID" id="117357826"/>
<dbReference type="AlphaFoldDB" id="A0A6P8R4D2"/>
<dbReference type="PANTHER" id="PTHR31022:SF4">
    <property type="entry name" value="CENTRIOLE, CILIA AND SPINDLE-ASSOCIATED PROTEIN"/>
    <property type="match status" value="1"/>
</dbReference>
<dbReference type="PANTHER" id="PTHR31022">
    <property type="entry name" value="CENTRIOLE, CILIA AND SPINDLE-ASSOCIATED PROTEIN"/>
    <property type="match status" value="1"/>
</dbReference>
<dbReference type="GO" id="GO:0005819">
    <property type="term" value="C:spindle"/>
    <property type="evidence" value="ECO:0007669"/>
    <property type="project" value="TreeGrafter"/>
</dbReference>
<dbReference type="RefSeq" id="XP_033794873.1">
    <property type="nucleotide sequence ID" value="XM_033938982.1"/>
</dbReference>
<protein>
    <submittedName>
        <fullName evidence="3">Centriole, cilia and spindle-associated protein</fullName>
    </submittedName>
</protein>
<feature type="region of interest" description="Disordered" evidence="1">
    <location>
        <begin position="199"/>
        <end position="234"/>
    </location>
</feature>
<dbReference type="CTD" id="126731"/>
<dbReference type="GO" id="GO:0008017">
    <property type="term" value="F:microtubule binding"/>
    <property type="evidence" value="ECO:0007669"/>
    <property type="project" value="TreeGrafter"/>
</dbReference>
<keyword evidence="2" id="KW-1185">Reference proteome</keyword>
<dbReference type="KEGG" id="gsh:117357826"/>
<accession>A0A6P8R4D2</accession>
<dbReference type="GO" id="GO:1901673">
    <property type="term" value="P:regulation of mitotic spindle assembly"/>
    <property type="evidence" value="ECO:0007669"/>
    <property type="project" value="TreeGrafter"/>
</dbReference>